<gene>
    <name evidence="1" type="ORF">Sjap_023056</name>
</gene>
<dbReference type="AlphaFoldDB" id="A0AAP0HTR3"/>
<evidence type="ECO:0000313" key="1">
    <source>
        <dbReference type="EMBL" id="KAK9097559.1"/>
    </source>
</evidence>
<organism evidence="1 2">
    <name type="scientific">Stephania japonica</name>
    <dbReference type="NCBI Taxonomy" id="461633"/>
    <lineage>
        <taxon>Eukaryota</taxon>
        <taxon>Viridiplantae</taxon>
        <taxon>Streptophyta</taxon>
        <taxon>Embryophyta</taxon>
        <taxon>Tracheophyta</taxon>
        <taxon>Spermatophyta</taxon>
        <taxon>Magnoliopsida</taxon>
        <taxon>Ranunculales</taxon>
        <taxon>Menispermaceae</taxon>
        <taxon>Menispermoideae</taxon>
        <taxon>Cissampelideae</taxon>
        <taxon>Stephania</taxon>
    </lineage>
</organism>
<protein>
    <submittedName>
        <fullName evidence="1">Uncharacterized protein</fullName>
    </submittedName>
</protein>
<dbReference type="Proteomes" id="UP001417504">
    <property type="component" value="Unassembled WGS sequence"/>
</dbReference>
<name>A0AAP0HTR3_9MAGN</name>
<proteinExistence type="predicted"/>
<comment type="caution">
    <text evidence="1">The sequence shown here is derived from an EMBL/GenBank/DDBJ whole genome shotgun (WGS) entry which is preliminary data.</text>
</comment>
<sequence length="70" mass="8034">MRSNPNICLLEIKSTTMAKSNTKSEVTLRPLLEEPGSYKGCTTTIRDYKLQMMYFIKLRIGVCKSFVILK</sequence>
<accession>A0AAP0HTR3</accession>
<evidence type="ECO:0000313" key="2">
    <source>
        <dbReference type="Proteomes" id="UP001417504"/>
    </source>
</evidence>
<dbReference type="EMBL" id="JBBNAE010000009">
    <property type="protein sequence ID" value="KAK9097559.1"/>
    <property type="molecule type" value="Genomic_DNA"/>
</dbReference>
<reference evidence="1 2" key="1">
    <citation type="submission" date="2024-01" db="EMBL/GenBank/DDBJ databases">
        <title>Genome assemblies of Stephania.</title>
        <authorList>
            <person name="Yang L."/>
        </authorList>
    </citation>
    <scope>NUCLEOTIDE SEQUENCE [LARGE SCALE GENOMIC DNA]</scope>
    <source>
        <strain evidence="1">QJT</strain>
        <tissue evidence="1">Leaf</tissue>
    </source>
</reference>
<keyword evidence="2" id="KW-1185">Reference proteome</keyword>